<dbReference type="PROSITE" id="PS00019">
    <property type="entry name" value="ACTININ_1"/>
    <property type="match status" value="1"/>
</dbReference>
<evidence type="ECO:0000259" key="3">
    <source>
        <dbReference type="PROSITE" id="PS50021"/>
    </source>
</evidence>
<dbReference type="PANTHER" id="PTHR38537:SF16">
    <property type="entry name" value="CALPONIN-HOMOLOGY (CH) DOMAIN-CONTAINING PROTEIN"/>
    <property type="match status" value="1"/>
</dbReference>
<dbReference type="SUPFAM" id="SSF47576">
    <property type="entry name" value="Calponin-homology domain, CH-domain"/>
    <property type="match status" value="2"/>
</dbReference>
<dbReference type="EMBL" id="JPKZ01002260">
    <property type="protein sequence ID" value="KHN77633.1"/>
    <property type="molecule type" value="Genomic_DNA"/>
</dbReference>
<dbReference type="OMA" id="QERNEGQ"/>
<comment type="caution">
    <text evidence="4">The sequence shown here is derived from an EMBL/GenBank/DDBJ whole genome shotgun (WGS) entry which is preliminary data.</text>
</comment>
<sequence length="324" mass="36746">MNHNMFMNHNHIVLCTTPVEFTIEPSDLQKSRLTGENRQRWILIQVNTFTNWLNEQLSGTDLRIRDLSEDLEDGTMLIHLVEVLQQRTCKGKIYRKNPSEIQMIMNVQMALDALKEDGVKMVNIGAHDIVEGNAKLILGLIWCLIQRYQINARTKIPAKKLMMAWLQNALPQLKLTNFHSNWNDGRALSALVEYCQPGLCPNWQQLGSENALKNCERAIGLAERYLNVPAIISPGDMSSAELDELSCITYLSYFMKYNGPGYRATLERVRQMVPDMAVHDFEDTWKDGFLLCALVQAAGGKLDGTVDVTPSTHAQRVSNIRKGK</sequence>
<reference evidence="4 5" key="1">
    <citation type="submission" date="2014-11" db="EMBL/GenBank/DDBJ databases">
        <title>Genetic blueprint of the zoonotic pathogen Toxocara canis.</title>
        <authorList>
            <person name="Zhu X.-Q."/>
            <person name="Korhonen P.K."/>
            <person name="Cai H."/>
            <person name="Young N.D."/>
            <person name="Nejsum P."/>
            <person name="von Samson-Himmelstjerna G."/>
            <person name="Boag P.R."/>
            <person name="Tan P."/>
            <person name="Li Q."/>
            <person name="Min J."/>
            <person name="Yang Y."/>
            <person name="Wang X."/>
            <person name="Fang X."/>
            <person name="Hall R.S."/>
            <person name="Hofmann A."/>
            <person name="Sternberg P.W."/>
            <person name="Jex A.R."/>
            <person name="Gasser R.B."/>
        </authorList>
    </citation>
    <scope>NUCLEOTIDE SEQUENCE [LARGE SCALE GENOMIC DNA]</scope>
    <source>
        <strain evidence="4">PN_DK_2014</strain>
    </source>
</reference>
<dbReference type="OrthoDB" id="18740at2759"/>
<name>A0A0B2V7X1_TOXCA</name>
<keyword evidence="1" id="KW-0677">Repeat</keyword>
<dbReference type="PROSITE" id="PS00020">
    <property type="entry name" value="ACTININ_2"/>
    <property type="match status" value="1"/>
</dbReference>
<evidence type="ECO:0000313" key="4">
    <source>
        <dbReference type="EMBL" id="KHN77633.1"/>
    </source>
</evidence>
<dbReference type="InterPro" id="IPR001715">
    <property type="entry name" value="CH_dom"/>
</dbReference>
<dbReference type="InterPro" id="IPR044801">
    <property type="entry name" value="Filamin"/>
</dbReference>
<dbReference type="Proteomes" id="UP000031036">
    <property type="component" value="Unassembled WGS sequence"/>
</dbReference>
<dbReference type="Pfam" id="PF00307">
    <property type="entry name" value="CH"/>
    <property type="match status" value="2"/>
</dbReference>
<dbReference type="Gene3D" id="1.10.418.10">
    <property type="entry name" value="Calponin-like domain"/>
    <property type="match status" value="2"/>
</dbReference>
<accession>A0A0B2V7X1</accession>
<dbReference type="InterPro" id="IPR001589">
    <property type="entry name" value="Actinin_actin-bd_CS"/>
</dbReference>
<dbReference type="InterPro" id="IPR036872">
    <property type="entry name" value="CH_dom_sf"/>
</dbReference>
<dbReference type="AlphaFoldDB" id="A0A0B2V7X1"/>
<organism evidence="4 5">
    <name type="scientific">Toxocara canis</name>
    <name type="common">Canine roundworm</name>
    <dbReference type="NCBI Taxonomy" id="6265"/>
    <lineage>
        <taxon>Eukaryota</taxon>
        <taxon>Metazoa</taxon>
        <taxon>Ecdysozoa</taxon>
        <taxon>Nematoda</taxon>
        <taxon>Chromadorea</taxon>
        <taxon>Rhabditida</taxon>
        <taxon>Spirurina</taxon>
        <taxon>Ascaridomorpha</taxon>
        <taxon>Ascaridoidea</taxon>
        <taxon>Toxocaridae</taxon>
        <taxon>Toxocara</taxon>
    </lineage>
</organism>
<evidence type="ECO:0000256" key="2">
    <source>
        <dbReference type="ARBA" id="ARBA00023203"/>
    </source>
</evidence>
<proteinExistence type="predicted"/>
<keyword evidence="5" id="KW-1185">Reference proteome</keyword>
<dbReference type="SMART" id="SM00033">
    <property type="entry name" value="CH"/>
    <property type="match status" value="2"/>
</dbReference>
<keyword evidence="2" id="KW-0009">Actin-binding</keyword>
<feature type="domain" description="Calponin-homology (CH)" evidence="3">
    <location>
        <begin position="156"/>
        <end position="259"/>
    </location>
</feature>
<protein>
    <submittedName>
        <fullName evidence="4">Filamin-C</fullName>
    </submittedName>
</protein>
<feature type="domain" description="Calponin-homology (CH)" evidence="3">
    <location>
        <begin position="43"/>
        <end position="149"/>
    </location>
</feature>
<evidence type="ECO:0000256" key="1">
    <source>
        <dbReference type="ARBA" id="ARBA00022737"/>
    </source>
</evidence>
<dbReference type="GO" id="GO:0030036">
    <property type="term" value="P:actin cytoskeleton organization"/>
    <property type="evidence" value="ECO:0007669"/>
    <property type="project" value="InterPro"/>
</dbReference>
<gene>
    <name evidence="4" type="primary">Flnc</name>
    <name evidence="4" type="ORF">Tcan_13703</name>
</gene>
<dbReference type="STRING" id="6265.A0A0B2V7X1"/>
<dbReference type="PROSITE" id="PS50021">
    <property type="entry name" value="CH"/>
    <property type="match status" value="2"/>
</dbReference>
<evidence type="ECO:0000313" key="5">
    <source>
        <dbReference type="Proteomes" id="UP000031036"/>
    </source>
</evidence>
<dbReference type="PANTHER" id="PTHR38537">
    <property type="entry name" value="JITTERBUG, ISOFORM N"/>
    <property type="match status" value="1"/>
</dbReference>
<dbReference type="GO" id="GO:0051015">
    <property type="term" value="F:actin filament binding"/>
    <property type="evidence" value="ECO:0007669"/>
    <property type="project" value="InterPro"/>
</dbReference>